<gene>
    <name evidence="1" type="ORF">E9998_14150</name>
</gene>
<dbReference type="RefSeq" id="WP_136530357.1">
    <property type="nucleotide sequence ID" value="NZ_STGX01000010.1"/>
</dbReference>
<accession>A0A4S8PCN9</accession>
<organism evidence="1 2">
    <name type="scientific">Glycomyces paridis</name>
    <dbReference type="NCBI Taxonomy" id="2126555"/>
    <lineage>
        <taxon>Bacteria</taxon>
        <taxon>Bacillati</taxon>
        <taxon>Actinomycetota</taxon>
        <taxon>Actinomycetes</taxon>
        <taxon>Glycomycetales</taxon>
        <taxon>Glycomycetaceae</taxon>
        <taxon>Glycomyces</taxon>
    </lineage>
</organism>
<proteinExistence type="predicted"/>
<evidence type="ECO:0000313" key="1">
    <source>
        <dbReference type="EMBL" id="THV27551.1"/>
    </source>
</evidence>
<comment type="caution">
    <text evidence="1">The sequence shown here is derived from an EMBL/GenBank/DDBJ whole genome shotgun (WGS) entry which is preliminary data.</text>
</comment>
<evidence type="ECO:0008006" key="3">
    <source>
        <dbReference type="Google" id="ProtNLM"/>
    </source>
</evidence>
<dbReference type="Proteomes" id="UP000305792">
    <property type="component" value="Unassembled WGS sequence"/>
</dbReference>
<name>A0A4S8PCN9_9ACTN</name>
<reference evidence="1 2" key="1">
    <citation type="journal article" date="2018" name="Int. J. Syst. Evol. Microbiol.">
        <title>Glycomyces paridis sp. nov., isolated from the medicinal plant Paris polyphylla.</title>
        <authorList>
            <person name="Fang X.M."/>
            <person name="Bai J.L."/>
            <person name="Su J."/>
            <person name="Zhao L.L."/>
            <person name="Liu H.Y."/>
            <person name="Ma B.P."/>
            <person name="Zhang Y.Q."/>
            <person name="Yu L.Y."/>
        </authorList>
    </citation>
    <scope>NUCLEOTIDE SEQUENCE [LARGE SCALE GENOMIC DNA]</scope>
    <source>
        <strain evidence="1 2">CPCC 204357</strain>
    </source>
</reference>
<evidence type="ECO:0000313" key="2">
    <source>
        <dbReference type="Proteomes" id="UP000305792"/>
    </source>
</evidence>
<protein>
    <recommendedName>
        <fullName evidence="3">Septum formation-related domain-containing protein</fullName>
    </recommendedName>
</protein>
<sequence>MNSETLGPIRRILAVGGVALAGGVALTGCGALEDAVSDDSTTDTEVSNAQLDAAADAAVGDCMPEEVLVDQDVFSVDCGGADAFWTITAIEADPGLSAPGGTLPETDVFALCGEENGAQVPGKTWTDWNMIYDEMTGEVNYLFCLEATGNPTAAGATPVVPSAAGECFSSAEPMLGTYPCDSPDVDSTVVSVIEIDQAEWATADTAALAAECDSSYTLDAVDFFGRTAAVFCID</sequence>
<keyword evidence="2" id="KW-1185">Reference proteome</keyword>
<dbReference type="OrthoDB" id="5185871at2"/>
<dbReference type="AlphaFoldDB" id="A0A4S8PCN9"/>
<dbReference type="EMBL" id="STGX01000010">
    <property type="protein sequence ID" value="THV27551.1"/>
    <property type="molecule type" value="Genomic_DNA"/>
</dbReference>